<feature type="binding site" evidence="7">
    <location>
        <begin position="78"/>
        <end position="82"/>
    </location>
    <ligand>
        <name>GTP</name>
        <dbReference type="ChEBI" id="CHEBI:37565"/>
    </ligand>
</feature>
<dbReference type="GO" id="GO:0005886">
    <property type="term" value="C:plasma membrane"/>
    <property type="evidence" value="ECO:0007669"/>
    <property type="project" value="UniProtKB-SubCell"/>
</dbReference>
<dbReference type="eggNOG" id="COG1159">
    <property type="taxonomic scope" value="Bacteria"/>
</dbReference>
<feature type="region of interest" description="G2" evidence="8">
    <location>
        <begin position="57"/>
        <end position="61"/>
    </location>
</feature>
<dbReference type="EMBL" id="CP001100">
    <property type="protein sequence ID" value="ACF12587.1"/>
    <property type="molecule type" value="Genomic_DNA"/>
</dbReference>
<evidence type="ECO:0000256" key="4">
    <source>
        <dbReference type="ARBA" id="ARBA00022741"/>
    </source>
</evidence>
<sequence>MNEEETQQAELAKQNDPQNKGFKAGFATILGEPNAGKSTLLNVLLGEKISIVTPKPQTTRKRVLGIFTDKSCQIVLLDTPGIMKPKYKLHEAMLDLADKSVEDSDVLVLLLDVEKYQKGKAELKADLAFQRIANTKKPVILVLNKVDLITKDASLELIAKFSSEYPFREIVPLSALKGYNIREFLKAVVPYLPASPPLYPPDILSTAPERFFVSEIIREKIFQFFSQEIPYSTEVDVEEFQENYEKNPARKDVLRCAIVVDRLSQKSILIGKDGKAIKRVGQAARKDIEAFLGRPVFLELFVKVKEGWREKESSLRDFGYK</sequence>
<keyword evidence="13" id="KW-1185">Reference proteome</keyword>
<dbReference type="GO" id="GO:0043024">
    <property type="term" value="F:ribosomal small subunit binding"/>
    <property type="evidence" value="ECO:0007669"/>
    <property type="project" value="TreeGrafter"/>
</dbReference>
<evidence type="ECO:0000259" key="10">
    <source>
        <dbReference type="PROSITE" id="PS50823"/>
    </source>
</evidence>
<dbReference type="InterPro" id="IPR006073">
    <property type="entry name" value="GTP-bd"/>
</dbReference>
<dbReference type="Gene3D" id="3.40.50.300">
    <property type="entry name" value="P-loop containing nucleotide triphosphate hydrolases"/>
    <property type="match status" value="1"/>
</dbReference>
<feature type="binding site" evidence="7">
    <location>
        <begin position="144"/>
        <end position="147"/>
    </location>
    <ligand>
        <name>GTP</name>
        <dbReference type="ChEBI" id="CHEBI:37565"/>
    </ligand>
</feature>
<feature type="binding site" evidence="7">
    <location>
        <begin position="31"/>
        <end position="38"/>
    </location>
    <ligand>
        <name>GTP</name>
        <dbReference type="ChEBI" id="CHEBI:37565"/>
    </ligand>
</feature>
<keyword evidence="7" id="KW-0472">Membrane</keyword>
<dbReference type="InterPro" id="IPR015946">
    <property type="entry name" value="KH_dom-like_a/b"/>
</dbReference>
<comment type="similarity">
    <text evidence="1 7 8 9">Belongs to the TRAFAC class TrmE-Era-EngA-EngB-Septin-like GTPase superfamily. Era GTPase family.</text>
</comment>
<evidence type="ECO:0000313" key="13">
    <source>
        <dbReference type="Proteomes" id="UP000001208"/>
    </source>
</evidence>
<evidence type="ECO:0000256" key="6">
    <source>
        <dbReference type="ARBA" id="ARBA00023134"/>
    </source>
</evidence>
<dbReference type="AlphaFoldDB" id="B3QSU4"/>
<dbReference type="NCBIfam" id="TIGR00436">
    <property type="entry name" value="era"/>
    <property type="match status" value="1"/>
</dbReference>
<dbReference type="CDD" id="cd22534">
    <property type="entry name" value="KH-II_Era"/>
    <property type="match status" value="1"/>
</dbReference>
<evidence type="ECO:0000256" key="1">
    <source>
        <dbReference type="ARBA" id="ARBA00007921"/>
    </source>
</evidence>
<organism evidence="12 13">
    <name type="scientific">Chloroherpeton thalassium (strain ATCC 35110 / GB-78)</name>
    <dbReference type="NCBI Taxonomy" id="517418"/>
    <lineage>
        <taxon>Bacteria</taxon>
        <taxon>Pseudomonadati</taxon>
        <taxon>Chlorobiota</taxon>
        <taxon>Chlorobiia</taxon>
        <taxon>Chlorobiales</taxon>
        <taxon>Chloroherpetonaceae</taxon>
        <taxon>Chloroherpeton</taxon>
    </lineage>
</organism>
<dbReference type="InterPro" id="IPR030388">
    <property type="entry name" value="G_ERA_dom"/>
</dbReference>
<accession>B3QSU4</accession>
<keyword evidence="6 7" id="KW-0342">GTP-binding</keyword>
<gene>
    <name evidence="7" type="primary">era</name>
    <name evidence="12" type="ordered locus">Ctha_0116</name>
</gene>
<dbReference type="PROSITE" id="PS51713">
    <property type="entry name" value="G_ERA"/>
    <property type="match status" value="1"/>
</dbReference>
<reference evidence="12 13" key="1">
    <citation type="submission" date="2008-06" db="EMBL/GenBank/DDBJ databases">
        <title>Complete sequence of Chloroherpeton thalassium ATCC 35110.</title>
        <authorList>
            <consortium name="US DOE Joint Genome Institute"/>
            <person name="Lucas S."/>
            <person name="Copeland A."/>
            <person name="Lapidus A."/>
            <person name="Glavina del Rio T."/>
            <person name="Dalin E."/>
            <person name="Tice H."/>
            <person name="Bruce D."/>
            <person name="Goodwin L."/>
            <person name="Pitluck S."/>
            <person name="Schmutz J."/>
            <person name="Larimer F."/>
            <person name="Land M."/>
            <person name="Hauser L."/>
            <person name="Kyrpides N."/>
            <person name="Mikhailova N."/>
            <person name="Liu Z."/>
            <person name="Li T."/>
            <person name="Zhao F."/>
            <person name="Overmann J."/>
            <person name="Bryant D.A."/>
            <person name="Richardson P."/>
        </authorList>
    </citation>
    <scope>NUCLEOTIDE SEQUENCE [LARGE SCALE GENOMIC DNA]</scope>
    <source>
        <strain evidence="13">ATCC 35110 / GB-78</strain>
    </source>
</reference>
<proteinExistence type="inferred from homology"/>
<feature type="region of interest" description="G5" evidence="8">
    <location>
        <begin position="173"/>
        <end position="175"/>
    </location>
</feature>
<dbReference type="NCBIfam" id="NF000908">
    <property type="entry name" value="PRK00089.1"/>
    <property type="match status" value="1"/>
</dbReference>
<dbReference type="PROSITE" id="PS50823">
    <property type="entry name" value="KH_TYPE_2"/>
    <property type="match status" value="1"/>
</dbReference>
<dbReference type="HOGENOM" id="CLU_038009_1_0_10"/>
<dbReference type="InterPro" id="IPR009019">
    <property type="entry name" value="KH_sf_prok-type"/>
</dbReference>
<dbReference type="FunFam" id="3.30.300.20:FF:000003">
    <property type="entry name" value="GTPase Era"/>
    <property type="match status" value="1"/>
</dbReference>
<comment type="subcellular location">
    <subcellularLocation>
        <location evidence="7">Cytoplasm</location>
    </subcellularLocation>
    <subcellularLocation>
        <location evidence="7">Cell inner membrane</location>
        <topology evidence="7">Peripheral membrane protein</topology>
    </subcellularLocation>
</comment>
<evidence type="ECO:0000313" key="12">
    <source>
        <dbReference type="EMBL" id="ACF12587.1"/>
    </source>
</evidence>
<feature type="region of interest" description="G4" evidence="8">
    <location>
        <begin position="144"/>
        <end position="147"/>
    </location>
</feature>
<comment type="function">
    <text evidence="7">An essential GTPase that binds both GDP and GTP, with rapid nucleotide exchange. Plays a role in 16S rRNA processing and 30S ribosomal subunit biogenesis and possibly also in cell cycle regulation and energy metabolism.</text>
</comment>
<dbReference type="OrthoDB" id="9805918at2"/>
<evidence type="ECO:0000256" key="5">
    <source>
        <dbReference type="ARBA" id="ARBA00022884"/>
    </source>
</evidence>
<comment type="subunit">
    <text evidence="7">Monomer.</text>
</comment>
<dbReference type="Proteomes" id="UP000001208">
    <property type="component" value="Chromosome"/>
</dbReference>
<dbReference type="GO" id="GO:0005829">
    <property type="term" value="C:cytosol"/>
    <property type="evidence" value="ECO:0007669"/>
    <property type="project" value="TreeGrafter"/>
</dbReference>
<dbReference type="InterPro" id="IPR005225">
    <property type="entry name" value="Small_GTP-bd"/>
</dbReference>
<dbReference type="SUPFAM" id="SSF52540">
    <property type="entry name" value="P-loop containing nucleoside triphosphate hydrolases"/>
    <property type="match status" value="1"/>
</dbReference>
<evidence type="ECO:0000256" key="3">
    <source>
        <dbReference type="ARBA" id="ARBA00022517"/>
    </source>
</evidence>
<dbReference type="CDD" id="cd04163">
    <property type="entry name" value="Era"/>
    <property type="match status" value="1"/>
</dbReference>
<dbReference type="Pfam" id="PF01926">
    <property type="entry name" value="MMR_HSR1"/>
    <property type="match status" value="1"/>
</dbReference>
<protein>
    <recommendedName>
        <fullName evidence="2 7">GTPase Era</fullName>
    </recommendedName>
</protein>
<dbReference type="Pfam" id="PF07650">
    <property type="entry name" value="KH_2"/>
    <property type="match status" value="1"/>
</dbReference>
<dbReference type="GO" id="GO:0005525">
    <property type="term" value="F:GTP binding"/>
    <property type="evidence" value="ECO:0007669"/>
    <property type="project" value="UniProtKB-UniRule"/>
</dbReference>
<name>B3QSU4_CHLT3</name>
<dbReference type="RefSeq" id="WP_012498671.1">
    <property type="nucleotide sequence ID" value="NC_011026.1"/>
</dbReference>
<feature type="region of interest" description="G1" evidence="8">
    <location>
        <begin position="31"/>
        <end position="38"/>
    </location>
</feature>
<dbReference type="InterPro" id="IPR005662">
    <property type="entry name" value="GTPase_Era-like"/>
</dbReference>
<dbReference type="PANTHER" id="PTHR42698">
    <property type="entry name" value="GTPASE ERA"/>
    <property type="match status" value="1"/>
</dbReference>
<evidence type="ECO:0000259" key="11">
    <source>
        <dbReference type="PROSITE" id="PS51713"/>
    </source>
</evidence>
<feature type="region of interest" description="G3" evidence="8">
    <location>
        <begin position="78"/>
        <end position="81"/>
    </location>
</feature>
<dbReference type="Gene3D" id="3.30.300.20">
    <property type="match status" value="1"/>
</dbReference>
<keyword evidence="4 7" id="KW-0547">Nucleotide-binding</keyword>
<keyword evidence="7" id="KW-0699">rRNA-binding</keyword>
<dbReference type="HAMAP" id="MF_00367">
    <property type="entry name" value="GTPase_Era"/>
    <property type="match status" value="1"/>
</dbReference>
<dbReference type="NCBIfam" id="TIGR00231">
    <property type="entry name" value="small_GTP"/>
    <property type="match status" value="1"/>
</dbReference>
<dbReference type="GO" id="GO:0000028">
    <property type="term" value="P:ribosomal small subunit assembly"/>
    <property type="evidence" value="ECO:0007669"/>
    <property type="project" value="TreeGrafter"/>
</dbReference>
<keyword evidence="7" id="KW-0997">Cell inner membrane</keyword>
<dbReference type="GO" id="GO:0070181">
    <property type="term" value="F:small ribosomal subunit rRNA binding"/>
    <property type="evidence" value="ECO:0007669"/>
    <property type="project" value="UniProtKB-UniRule"/>
</dbReference>
<dbReference type="GO" id="GO:0003924">
    <property type="term" value="F:GTPase activity"/>
    <property type="evidence" value="ECO:0007669"/>
    <property type="project" value="UniProtKB-UniRule"/>
</dbReference>
<dbReference type="SUPFAM" id="SSF54814">
    <property type="entry name" value="Prokaryotic type KH domain (KH-domain type II)"/>
    <property type="match status" value="1"/>
</dbReference>
<dbReference type="KEGG" id="cts:Ctha_0116"/>
<dbReference type="InterPro" id="IPR004044">
    <property type="entry name" value="KH_dom_type_2"/>
</dbReference>
<keyword evidence="7" id="KW-1003">Cell membrane</keyword>
<feature type="domain" description="KH type-2" evidence="10">
    <location>
        <begin position="225"/>
        <end position="306"/>
    </location>
</feature>
<evidence type="ECO:0000256" key="8">
    <source>
        <dbReference type="PROSITE-ProRule" id="PRU01050"/>
    </source>
</evidence>
<feature type="domain" description="Era-type G" evidence="11">
    <location>
        <begin position="23"/>
        <end position="194"/>
    </location>
</feature>
<keyword evidence="7" id="KW-0963">Cytoplasm</keyword>
<evidence type="ECO:0000256" key="2">
    <source>
        <dbReference type="ARBA" id="ARBA00020484"/>
    </source>
</evidence>
<dbReference type="STRING" id="517418.Ctha_0116"/>
<keyword evidence="5 7" id="KW-0694">RNA-binding</keyword>
<evidence type="ECO:0000256" key="9">
    <source>
        <dbReference type="RuleBase" id="RU003761"/>
    </source>
</evidence>
<evidence type="ECO:0000256" key="7">
    <source>
        <dbReference type="HAMAP-Rule" id="MF_00367"/>
    </source>
</evidence>
<dbReference type="PANTHER" id="PTHR42698:SF1">
    <property type="entry name" value="GTPASE ERA, MITOCHONDRIAL"/>
    <property type="match status" value="1"/>
</dbReference>
<dbReference type="InterPro" id="IPR027417">
    <property type="entry name" value="P-loop_NTPase"/>
</dbReference>
<keyword evidence="3 7" id="KW-0690">Ribosome biogenesis</keyword>